<dbReference type="EMBL" id="CAJVCH010188536">
    <property type="protein sequence ID" value="CAG7730068.1"/>
    <property type="molecule type" value="Genomic_DNA"/>
</dbReference>
<evidence type="ECO:0000313" key="2">
    <source>
        <dbReference type="EMBL" id="CAG7730068.1"/>
    </source>
</evidence>
<proteinExistence type="predicted"/>
<accession>A0A8J2NXG0</accession>
<feature type="signal peptide" evidence="1">
    <location>
        <begin position="1"/>
        <end position="21"/>
    </location>
</feature>
<evidence type="ECO:0000256" key="1">
    <source>
        <dbReference type="SAM" id="SignalP"/>
    </source>
</evidence>
<gene>
    <name evidence="2" type="ORF">AFUS01_LOCUS18741</name>
</gene>
<protein>
    <submittedName>
        <fullName evidence="2">Uncharacterized protein</fullName>
    </submittedName>
</protein>
<feature type="chain" id="PRO_5035160750" evidence="1">
    <location>
        <begin position="22"/>
        <end position="459"/>
    </location>
</feature>
<dbReference type="Proteomes" id="UP000708208">
    <property type="component" value="Unassembled WGS sequence"/>
</dbReference>
<reference evidence="2" key="1">
    <citation type="submission" date="2021-06" db="EMBL/GenBank/DDBJ databases">
        <authorList>
            <person name="Hodson N. C."/>
            <person name="Mongue J. A."/>
            <person name="Jaron S. K."/>
        </authorList>
    </citation>
    <scope>NUCLEOTIDE SEQUENCE</scope>
</reference>
<dbReference type="AlphaFoldDB" id="A0A8J2NXG0"/>
<keyword evidence="1" id="KW-0732">Signal</keyword>
<organism evidence="2 3">
    <name type="scientific">Allacma fusca</name>
    <dbReference type="NCBI Taxonomy" id="39272"/>
    <lineage>
        <taxon>Eukaryota</taxon>
        <taxon>Metazoa</taxon>
        <taxon>Ecdysozoa</taxon>
        <taxon>Arthropoda</taxon>
        <taxon>Hexapoda</taxon>
        <taxon>Collembola</taxon>
        <taxon>Symphypleona</taxon>
        <taxon>Sminthuridae</taxon>
        <taxon>Allacma</taxon>
    </lineage>
</organism>
<evidence type="ECO:0000313" key="3">
    <source>
        <dbReference type="Proteomes" id="UP000708208"/>
    </source>
</evidence>
<name>A0A8J2NXG0_9HEXA</name>
<comment type="caution">
    <text evidence="2">The sequence shown here is derived from an EMBL/GenBank/DDBJ whole genome shotgun (WGS) entry which is preliminary data.</text>
</comment>
<sequence length="459" mass="52273">MFLKFFLYAALIVTSIPWGESSFPCRLEWVPVRANSSIREGWVRVDSDKEISLKSQYIARVENENFKDGDYKNGIDFILAMMKPSSKGSEGKDHAGVISDEDIFELSLKDLVNSTTLNIYEVLTNPHNCTLSWESCIFETDPLSMTSRRYSRVSTSNVTGNEYIARVQAYNNQNAARTKGGITGMVKNYQSKEYRMSTKACLQSTTTAELRVTQFVFDYKGAQPNTENMIGFDEITNGADATVIQTITHTKIFPEKHSFQQFNQNWNLISPTLFHPFFSCNFLDSSVKLNASHLIYSSSDDHLVFSLNKTITSSRVMNVLPRSSIQACSIVTLSDNYVLTYRAEGRFKRSPGMDKDDISSTLQAANYTGYRYERDSYVLEMKGTYEGKMGFRTSFYVTSTDDEITCKTMNEKYERRNVLKDRVDFDASAINMASLKEADVEIQSMKRKLEARRRRGAKP</sequence>
<keyword evidence="3" id="KW-1185">Reference proteome</keyword>
<dbReference type="OrthoDB" id="8297682at2759"/>